<dbReference type="PROSITE" id="PS51352">
    <property type="entry name" value="THIOREDOXIN_2"/>
    <property type="match status" value="1"/>
</dbReference>
<dbReference type="STRING" id="158441.A0A226ECX9"/>
<keyword evidence="8" id="KW-1185">Reference proteome</keyword>
<protein>
    <submittedName>
        <fullName evidence="7">Thioredoxin, mitochondrial</fullName>
    </submittedName>
</protein>
<dbReference type="InterPro" id="IPR005746">
    <property type="entry name" value="Thioredoxin"/>
</dbReference>
<dbReference type="CDD" id="cd02947">
    <property type="entry name" value="TRX_family"/>
    <property type="match status" value="1"/>
</dbReference>
<dbReference type="InterPro" id="IPR017937">
    <property type="entry name" value="Thioredoxin_CS"/>
</dbReference>
<gene>
    <name evidence="7" type="ORF">Fcan01_09407</name>
</gene>
<organism evidence="7 8">
    <name type="scientific">Folsomia candida</name>
    <name type="common">Springtail</name>
    <dbReference type="NCBI Taxonomy" id="158441"/>
    <lineage>
        <taxon>Eukaryota</taxon>
        <taxon>Metazoa</taxon>
        <taxon>Ecdysozoa</taxon>
        <taxon>Arthropoda</taxon>
        <taxon>Hexapoda</taxon>
        <taxon>Collembola</taxon>
        <taxon>Entomobryomorpha</taxon>
        <taxon>Isotomoidea</taxon>
        <taxon>Isotomidae</taxon>
        <taxon>Proisotominae</taxon>
        <taxon>Folsomia</taxon>
    </lineage>
</organism>
<dbReference type="OMA" id="VLVIMQN"/>
<dbReference type="PANTHER" id="PTHR43601">
    <property type="entry name" value="THIOREDOXIN, MITOCHONDRIAL"/>
    <property type="match status" value="1"/>
</dbReference>
<dbReference type="FunFam" id="3.40.30.10:FF:000001">
    <property type="entry name" value="Thioredoxin"/>
    <property type="match status" value="1"/>
</dbReference>
<dbReference type="PANTHER" id="PTHR43601:SF3">
    <property type="entry name" value="THIOREDOXIN, MITOCHONDRIAL"/>
    <property type="match status" value="1"/>
</dbReference>
<dbReference type="Pfam" id="PF00085">
    <property type="entry name" value="Thioredoxin"/>
    <property type="match status" value="1"/>
</dbReference>
<dbReference type="GO" id="GO:0005739">
    <property type="term" value="C:mitochondrion"/>
    <property type="evidence" value="ECO:0007669"/>
    <property type="project" value="TreeGrafter"/>
</dbReference>
<dbReference type="PRINTS" id="PR00421">
    <property type="entry name" value="THIOREDOXIN"/>
</dbReference>
<evidence type="ECO:0000313" key="8">
    <source>
        <dbReference type="Proteomes" id="UP000198287"/>
    </source>
</evidence>
<reference evidence="7 8" key="1">
    <citation type="submission" date="2015-12" db="EMBL/GenBank/DDBJ databases">
        <title>The genome of Folsomia candida.</title>
        <authorList>
            <person name="Faddeeva A."/>
            <person name="Derks M.F."/>
            <person name="Anvar Y."/>
            <person name="Smit S."/>
            <person name="Van Straalen N."/>
            <person name="Roelofs D."/>
        </authorList>
    </citation>
    <scope>NUCLEOTIDE SEQUENCE [LARGE SCALE GENOMIC DNA]</scope>
    <source>
        <strain evidence="7 8">VU population</strain>
        <tissue evidence="7">Whole body</tissue>
    </source>
</reference>
<keyword evidence="3" id="KW-0249">Electron transport</keyword>
<dbReference type="Gene3D" id="3.40.30.10">
    <property type="entry name" value="Glutaredoxin"/>
    <property type="match status" value="1"/>
</dbReference>
<evidence type="ECO:0000256" key="5">
    <source>
        <dbReference type="ARBA" id="ARBA00023284"/>
    </source>
</evidence>
<dbReference type="GO" id="GO:0015035">
    <property type="term" value="F:protein-disulfide reductase activity"/>
    <property type="evidence" value="ECO:0007669"/>
    <property type="project" value="InterPro"/>
</dbReference>
<dbReference type="InterPro" id="IPR036249">
    <property type="entry name" value="Thioredoxin-like_sf"/>
</dbReference>
<keyword evidence="2" id="KW-0813">Transport</keyword>
<keyword evidence="4" id="KW-1015">Disulfide bond</keyword>
<evidence type="ECO:0000313" key="7">
    <source>
        <dbReference type="EMBL" id="OXA55443.1"/>
    </source>
</evidence>
<evidence type="ECO:0000256" key="3">
    <source>
        <dbReference type="ARBA" id="ARBA00022982"/>
    </source>
</evidence>
<evidence type="ECO:0000256" key="4">
    <source>
        <dbReference type="ARBA" id="ARBA00023157"/>
    </source>
</evidence>
<dbReference type="NCBIfam" id="TIGR01068">
    <property type="entry name" value="thioredoxin"/>
    <property type="match status" value="1"/>
</dbReference>
<dbReference type="InterPro" id="IPR013766">
    <property type="entry name" value="Thioredoxin_domain"/>
</dbReference>
<feature type="domain" description="Thioredoxin" evidence="6">
    <location>
        <begin position="5"/>
        <end position="147"/>
    </location>
</feature>
<dbReference type="Proteomes" id="UP000198287">
    <property type="component" value="Unassembled WGS sequence"/>
</dbReference>
<dbReference type="SUPFAM" id="SSF52833">
    <property type="entry name" value="Thioredoxin-like"/>
    <property type="match status" value="1"/>
</dbReference>
<dbReference type="EMBL" id="LNIX01000004">
    <property type="protein sequence ID" value="OXA55443.1"/>
    <property type="molecule type" value="Genomic_DNA"/>
</dbReference>
<evidence type="ECO:0000256" key="2">
    <source>
        <dbReference type="ARBA" id="ARBA00022448"/>
    </source>
</evidence>
<comment type="caution">
    <text evidence="7">The sequence shown here is derived from an EMBL/GenBank/DDBJ whole genome shotgun (WGS) entry which is preliminary data.</text>
</comment>
<dbReference type="AlphaFoldDB" id="A0A226ECX9"/>
<sequence>MTSRLLCNLGMRYFSQSPTVSTKISRHVLKRNIQTTWSARDIFTVQDEKDFQDKVVGSKRPVVVEFHATWCGPCKMLMPRMEKQMVNYNDKVDMAKVDIDELPDVAMEYNVGAVPSVLLIKDGKVLDKFVGLKDEDQIDTFLTNAAKQ</sequence>
<accession>A0A226ECX9</accession>
<comment type="similarity">
    <text evidence="1">Belongs to the thioredoxin family.</text>
</comment>
<dbReference type="GO" id="GO:0045454">
    <property type="term" value="P:cell redox homeostasis"/>
    <property type="evidence" value="ECO:0007669"/>
    <property type="project" value="TreeGrafter"/>
</dbReference>
<dbReference type="OrthoDB" id="2121326at2759"/>
<name>A0A226ECX9_FOLCA</name>
<evidence type="ECO:0000259" key="6">
    <source>
        <dbReference type="PROSITE" id="PS51352"/>
    </source>
</evidence>
<dbReference type="PROSITE" id="PS00194">
    <property type="entry name" value="THIOREDOXIN_1"/>
    <property type="match status" value="1"/>
</dbReference>
<proteinExistence type="inferred from homology"/>
<keyword evidence="5" id="KW-0676">Redox-active center</keyword>
<evidence type="ECO:0000256" key="1">
    <source>
        <dbReference type="ARBA" id="ARBA00008987"/>
    </source>
</evidence>